<keyword evidence="1" id="KW-0812">Transmembrane</keyword>
<feature type="transmembrane region" description="Helical" evidence="1">
    <location>
        <begin position="197"/>
        <end position="220"/>
    </location>
</feature>
<keyword evidence="1" id="KW-1133">Transmembrane helix</keyword>
<feature type="transmembrane region" description="Helical" evidence="1">
    <location>
        <begin position="52"/>
        <end position="72"/>
    </location>
</feature>
<feature type="transmembrane region" description="Helical" evidence="1">
    <location>
        <begin position="92"/>
        <end position="113"/>
    </location>
</feature>
<feature type="transmembrane region" description="Helical" evidence="1">
    <location>
        <begin position="226"/>
        <end position="248"/>
    </location>
</feature>
<dbReference type="AlphaFoldDB" id="A0AAV5UQ44"/>
<dbReference type="EMBL" id="BTSY01000001">
    <property type="protein sequence ID" value="GMT09290.1"/>
    <property type="molecule type" value="Genomic_DNA"/>
</dbReference>
<comment type="caution">
    <text evidence="2">The sequence shown here is derived from an EMBL/GenBank/DDBJ whole genome shotgun (WGS) entry which is preliminary data.</text>
</comment>
<feature type="transmembrane region" description="Helical" evidence="1">
    <location>
        <begin position="399"/>
        <end position="418"/>
    </location>
</feature>
<keyword evidence="1" id="KW-0472">Membrane</keyword>
<evidence type="ECO:0000313" key="3">
    <source>
        <dbReference type="Proteomes" id="UP001432322"/>
    </source>
</evidence>
<feature type="non-terminal residue" evidence="2">
    <location>
        <position position="619"/>
    </location>
</feature>
<evidence type="ECO:0000313" key="2">
    <source>
        <dbReference type="EMBL" id="GMT09290.1"/>
    </source>
</evidence>
<feature type="transmembrane region" description="Helical" evidence="1">
    <location>
        <begin position="345"/>
        <end position="363"/>
    </location>
</feature>
<feature type="transmembrane region" description="Helical" evidence="1">
    <location>
        <begin position="302"/>
        <end position="325"/>
    </location>
</feature>
<reference evidence="2" key="1">
    <citation type="submission" date="2023-10" db="EMBL/GenBank/DDBJ databases">
        <title>Genome assembly of Pristionchus species.</title>
        <authorList>
            <person name="Yoshida K."/>
            <person name="Sommer R.J."/>
        </authorList>
    </citation>
    <scope>NUCLEOTIDE SEQUENCE</scope>
    <source>
        <strain evidence="2">RS5133</strain>
    </source>
</reference>
<gene>
    <name evidence="2" type="ORF">PFISCL1PPCAC_587</name>
</gene>
<dbReference type="Proteomes" id="UP001432322">
    <property type="component" value="Unassembled WGS sequence"/>
</dbReference>
<feature type="transmembrane region" description="Helical" evidence="1">
    <location>
        <begin position="125"/>
        <end position="145"/>
    </location>
</feature>
<feature type="transmembrane region" description="Helical" evidence="1">
    <location>
        <begin position="439"/>
        <end position="458"/>
    </location>
</feature>
<feature type="non-terminal residue" evidence="2">
    <location>
        <position position="1"/>
    </location>
</feature>
<proteinExistence type="predicted"/>
<feature type="transmembrane region" description="Helical" evidence="1">
    <location>
        <begin position="370"/>
        <end position="393"/>
    </location>
</feature>
<evidence type="ECO:0000256" key="1">
    <source>
        <dbReference type="SAM" id="Phobius"/>
    </source>
</evidence>
<feature type="transmembrane region" description="Helical" evidence="1">
    <location>
        <begin position="464"/>
        <end position="489"/>
    </location>
</feature>
<protein>
    <recommendedName>
        <fullName evidence="4">SSD domain-containing protein</fullName>
    </recommendedName>
</protein>
<keyword evidence="3" id="KW-1185">Reference proteome</keyword>
<accession>A0AAV5UQ44</accession>
<feature type="transmembrane region" description="Helical" evidence="1">
    <location>
        <begin position="151"/>
        <end position="169"/>
    </location>
</feature>
<name>A0AAV5UQ44_9BILA</name>
<evidence type="ECO:0008006" key="4">
    <source>
        <dbReference type="Google" id="ProtNLM"/>
    </source>
</evidence>
<organism evidence="2 3">
    <name type="scientific">Pristionchus fissidentatus</name>
    <dbReference type="NCBI Taxonomy" id="1538716"/>
    <lineage>
        <taxon>Eukaryota</taxon>
        <taxon>Metazoa</taxon>
        <taxon>Ecdysozoa</taxon>
        <taxon>Nematoda</taxon>
        <taxon>Chromadorea</taxon>
        <taxon>Rhabditida</taxon>
        <taxon>Rhabditina</taxon>
        <taxon>Diplogasteromorpha</taxon>
        <taxon>Diplogasteroidea</taxon>
        <taxon>Neodiplogasteridae</taxon>
        <taxon>Pristionchus</taxon>
    </lineage>
</organism>
<sequence length="619" mass="68317">SIPTAVPPAPPMPVVTAPYTDTGAARTVRDEFAMPPTSTSCSPTLLHHPSSFFILTLFTTVILILGAVTAQTVSYSSYGFDTINDNNTSHRLALSILKVAAPSVAAAVAAGLLALSPVVFLVSSLLLLDLNLLLLLLAPLFSINWTFHSDLSLIMVPSCIVGLSNVLTIRRNWKRSRKGTMEAPLPRLLQTCIERSIFLILFPSLAIALVCAASFSTPLFYPLSSFLLLGLLVHLPLSLLFLPSLFAYRQKRSVEWTPDFSSNCDWALWMRLRAFIEEKIIYTLHFIVRLVRVAISRAPEAIIAFHVFACTAMIFFIVCAIFDFYNLQEVTGFRTMTQEKGEKLIKTSAVSFCVTLVILPVLCRNIILTLISIATICSVFLTSVTILLCLGQLCAQSAPILLFLSIVLPLDVTIRFSISFRQSRKRKQPTRSFDALDSLLASIGIPYSAALAFLFTAPTLHVTWLILVLILVTTIFSVTSLYTSLVSVFGPMSSSFLAGPSLVLSAHHTESRLHLTDHFLHDSVHPSLQEIRKFSAQQYHNPNLFKRKFAPNVRRASMPVLAMSQPRAVTKRKFTEANQSTVRGVSVDAMSISSVTIIRREPLSGTFRSPHQSISSLTR</sequence>